<accession>A0ABQ5JHK7</accession>
<dbReference type="EMBL" id="BQXH01000009">
    <property type="protein sequence ID" value="GKS81477.1"/>
    <property type="molecule type" value="Genomic_DNA"/>
</dbReference>
<dbReference type="SUPFAM" id="SSF56784">
    <property type="entry name" value="HAD-like"/>
    <property type="match status" value="1"/>
</dbReference>
<reference evidence="1" key="1">
    <citation type="journal article" date="2022" name="Int. J. Syst. Evol. Microbiol.">
        <title>A novel species of lactic acid bacteria, Ligilactobacillus pabuli sp. nov., isolated from alfalfa silage.</title>
        <authorList>
            <person name="Tohno M."/>
            <person name="Tanizawa Y."/>
            <person name="Sawada H."/>
            <person name="Sakamoto M."/>
            <person name="Ohkuma M."/>
            <person name="Kobayashi H."/>
        </authorList>
    </citation>
    <scope>NUCLEOTIDE SEQUENCE</scope>
    <source>
        <strain evidence="1">AF129</strain>
    </source>
</reference>
<evidence type="ECO:0000313" key="1">
    <source>
        <dbReference type="EMBL" id="GKS81477.1"/>
    </source>
</evidence>
<evidence type="ECO:0000313" key="2">
    <source>
        <dbReference type="Proteomes" id="UP001055149"/>
    </source>
</evidence>
<dbReference type="InterPro" id="IPR006379">
    <property type="entry name" value="HAD-SF_hydro_IIB"/>
</dbReference>
<dbReference type="NCBIfam" id="TIGR01484">
    <property type="entry name" value="HAD-SF-IIB"/>
    <property type="match status" value="1"/>
</dbReference>
<dbReference type="RefSeq" id="WP_244055222.1">
    <property type="nucleotide sequence ID" value="NZ_BQXH01000009.1"/>
</dbReference>
<proteinExistence type="predicted"/>
<dbReference type="SFLD" id="SFLDS00003">
    <property type="entry name" value="Haloacid_Dehalogenase"/>
    <property type="match status" value="1"/>
</dbReference>
<dbReference type="Pfam" id="PF08282">
    <property type="entry name" value="Hydrolase_3"/>
    <property type="match status" value="1"/>
</dbReference>
<dbReference type="InterPro" id="IPR023214">
    <property type="entry name" value="HAD_sf"/>
</dbReference>
<dbReference type="PROSITE" id="PS01229">
    <property type="entry name" value="COF_2"/>
    <property type="match status" value="1"/>
</dbReference>
<dbReference type="PANTHER" id="PTHR10000:SF53">
    <property type="entry name" value="5-AMINO-6-(5-PHOSPHO-D-RIBITYLAMINO)URACIL PHOSPHATASE YBJI-RELATED"/>
    <property type="match status" value="1"/>
</dbReference>
<dbReference type="SFLD" id="SFLDG01144">
    <property type="entry name" value="C2.B.4:_PGP_Like"/>
    <property type="match status" value="1"/>
</dbReference>
<comment type="caution">
    <text evidence="1">The sequence shown here is derived from an EMBL/GenBank/DDBJ whole genome shotgun (WGS) entry which is preliminary data.</text>
</comment>
<dbReference type="InterPro" id="IPR036412">
    <property type="entry name" value="HAD-like_sf"/>
</dbReference>
<sequence length="271" mass="30573">MSQKYKLVAVDMDGTFLNDQKDYDRQHFASLYRQMQAQGVQFVVASGNQFYQLKTFFADFPEIIYIADNGAYIRNLHTKYFESHFQTDHAQAILDQLLEYPGLAAELVVSGLKSAYVLETSTAQFMEEAHFYNRRLQVVSSFAEINEEITKYSFNYETPVERDFMARLQKQLAQIGELTTSGHGNFDVIQPGLHKASGLKFLGRRLGIPLEEMCAFGDGGNDLEMLAAVGDGVAMANGAPEVQRIARHQTTTNNEQGVLQYLDQVLANNQR</sequence>
<name>A0ABQ5JHK7_9LACO</name>
<dbReference type="InterPro" id="IPR000150">
    <property type="entry name" value="Cof"/>
</dbReference>
<dbReference type="CDD" id="cd07518">
    <property type="entry name" value="HAD_YbiV-Like"/>
    <property type="match status" value="1"/>
</dbReference>
<gene>
    <name evidence="1" type="ORF">LPAF129_11630</name>
</gene>
<protein>
    <submittedName>
        <fullName evidence="1">Haloacid dehalogenase</fullName>
    </submittedName>
</protein>
<dbReference type="PANTHER" id="PTHR10000">
    <property type="entry name" value="PHOSPHOSERINE PHOSPHATASE"/>
    <property type="match status" value="1"/>
</dbReference>
<dbReference type="SFLD" id="SFLDG01140">
    <property type="entry name" value="C2.B:_Phosphomannomutase_and_P"/>
    <property type="match status" value="1"/>
</dbReference>
<keyword evidence="2" id="KW-1185">Reference proteome</keyword>
<dbReference type="Proteomes" id="UP001055149">
    <property type="component" value="Unassembled WGS sequence"/>
</dbReference>
<organism evidence="1 2">
    <name type="scientific">Ligilactobacillus pabuli</name>
    <dbReference type="NCBI Taxonomy" id="2886039"/>
    <lineage>
        <taxon>Bacteria</taxon>
        <taxon>Bacillati</taxon>
        <taxon>Bacillota</taxon>
        <taxon>Bacilli</taxon>
        <taxon>Lactobacillales</taxon>
        <taxon>Lactobacillaceae</taxon>
        <taxon>Ligilactobacillus</taxon>
    </lineage>
</organism>
<dbReference type="NCBIfam" id="TIGR00099">
    <property type="entry name" value="Cof-subfamily"/>
    <property type="match status" value="1"/>
</dbReference>
<dbReference type="Gene3D" id="3.30.1240.10">
    <property type="match status" value="1"/>
</dbReference>
<dbReference type="Gene3D" id="3.40.50.1000">
    <property type="entry name" value="HAD superfamily/HAD-like"/>
    <property type="match status" value="1"/>
</dbReference>